<dbReference type="InterPro" id="IPR016193">
    <property type="entry name" value="Cytidine_deaminase-like"/>
</dbReference>
<dbReference type="Pfam" id="PF00383">
    <property type="entry name" value="dCMP_cyt_deam_1"/>
    <property type="match status" value="1"/>
</dbReference>
<evidence type="ECO:0000256" key="3">
    <source>
        <dbReference type="ARBA" id="ARBA00022723"/>
    </source>
</evidence>
<dbReference type="GO" id="GO:0006220">
    <property type="term" value="P:pyrimidine nucleotide metabolic process"/>
    <property type="evidence" value="ECO:0007669"/>
    <property type="project" value="InterPro"/>
</dbReference>
<dbReference type="InterPro" id="IPR016473">
    <property type="entry name" value="dCMP_deaminase"/>
</dbReference>
<evidence type="ECO:0000256" key="2">
    <source>
        <dbReference type="ARBA" id="ARBA00006576"/>
    </source>
</evidence>
<keyword evidence="5" id="KW-0862">Zinc</keyword>
<dbReference type="InterPro" id="IPR002125">
    <property type="entry name" value="CMP_dCMP_dom"/>
</dbReference>
<evidence type="ECO:0000256" key="1">
    <source>
        <dbReference type="ARBA" id="ARBA00001947"/>
    </source>
</evidence>
<feature type="domain" description="CMP/dCMP-type deaminase" evidence="6">
    <location>
        <begin position="25"/>
        <end position="164"/>
    </location>
</feature>
<evidence type="ECO:0000313" key="7">
    <source>
        <dbReference type="EMBL" id="KKN09896.1"/>
    </source>
</evidence>
<dbReference type="AlphaFoldDB" id="A0A0F9Q9Q2"/>
<keyword evidence="3" id="KW-0479">Metal-binding</keyword>
<dbReference type="Gene3D" id="3.40.140.10">
    <property type="entry name" value="Cytidine Deaminase, domain 2"/>
    <property type="match status" value="1"/>
</dbReference>
<evidence type="ECO:0000256" key="5">
    <source>
        <dbReference type="ARBA" id="ARBA00022833"/>
    </source>
</evidence>
<comment type="cofactor">
    <cofactor evidence="1">
        <name>Zn(2+)</name>
        <dbReference type="ChEBI" id="CHEBI:29105"/>
    </cofactor>
</comment>
<dbReference type="PIRSF" id="PIRSF006019">
    <property type="entry name" value="dCMP_deaminase"/>
    <property type="match status" value="1"/>
</dbReference>
<dbReference type="SUPFAM" id="SSF53927">
    <property type="entry name" value="Cytidine deaminase-like"/>
    <property type="match status" value="1"/>
</dbReference>
<protein>
    <recommendedName>
        <fullName evidence="6">CMP/dCMP-type deaminase domain-containing protein</fullName>
    </recommendedName>
</protein>
<proteinExistence type="inferred from homology"/>
<dbReference type="CDD" id="cd01286">
    <property type="entry name" value="deoxycytidylate_deaminase"/>
    <property type="match status" value="1"/>
</dbReference>
<dbReference type="GO" id="GO:0005737">
    <property type="term" value="C:cytoplasm"/>
    <property type="evidence" value="ECO:0007669"/>
    <property type="project" value="TreeGrafter"/>
</dbReference>
<comment type="similarity">
    <text evidence="2">Belongs to the cytidine and deoxycytidylate deaminase family.</text>
</comment>
<dbReference type="InterPro" id="IPR016192">
    <property type="entry name" value="APOBEC/CMP_deaminase_Zn-bd"/>
</dbReference>
<evidence type="ECO:0000259" key="6">
    <source>
        <dbReference type="PROSITE" id="PS51747"/>
    </source>
</evidence>
<reference evidence="7" key="1">
    <citation type="journal article" date="2015" name="Nature">
        <title>Complex archaea that bridge the gap between prokaryotes and eukaryotes.</title>
        <authorList>
            <person name="Spang A."/>
            <person name="Saw J.H."/>
            <person name="Jorgensen S.L."/>
            <person name="Zaremba-Niedzwiedzka K."/>
            <person name="Martijn J."/>
            <person name="Lind A.E."/>
            <person name="van Eijk R."/>
            <person name="Schleper C."/>
            <person name="Guy L."/>
            <person name="Ettema T.J."/>
        </authorList>
    </citation>
    <scope>NUCLEOTIDE SEQUENCE</scope>
</reference>
<dbReference type="GO" id="GO:0004132">
    <property type="term" value="F:dCMP deaminase activity"/>
    <property type="evidence" value="ECO:0007669"/>
    <property type="project" value="InterPro"/>
</dbReference>
<dbReference type="EMBL" id="LAZR01004297">
    <property type="protein sequence ID" value="KKN09896.1"/>
    <property type="molecule type" value="Genomic_DNA"/>
</dbReference>
<dbReference type="PROSITE" id="PS00903">
    <property type="entry name" value="CYT_DCMP_DEAMINASES_1"/>
    <property type="match status" value="1"/>
</dbReference>
<dbReference type="PANTHER" id="PTHR11086:SF18">
    <property type="entry name" value="DEOXYCYTIDYLATE DEAMINASE"/>
    <property type="match status" value="1"/>
</dbReference>
<sequence length="167" mass="18482">MEKVRAFNQKAKKDKSGKTVKARPSWEEYFFKITLEVASRSTCLRRQTGAIVIRDKRILSTGYNGAPSGLMHCSEAGCLREDKKIASGERHELCRGLHAEQNAIIQAARHGIDISQSTIFCTHHPCVLCAKMLINAGIGAVYYIEGYPDDLAKDMLSQAGLKVVQSQ</sequence>
<comment type="caution">
    <text evidence="7">The sequence shown here is derived from an EMBL/GenBank/DDBJ whole genome shotgun (WGS) entry which is preliminary data.</text>
</comment>
<keyword evidence="4" id="KW-0378">Hydrolase</keyword>
<dbReference type="InterPro" id="IPR035105">
    <property type="entry name" value="Deoxycytidylate_deaminase_dom"/>
</dbReference>
<dbReference type="PANTHER" id="PTHR11086">
    <property type="entry name" value="DEOXYCYTIDYLATE DEAMINASE-RELATED"/>
    <property type="match status" value="1"/>
</dbReference>
<name>A0A0F9Q9Q2_9ZZZZ</name>
<evidence type="ECO:0000256" key="4">
    <source>
        <dbReference type="ARBA" id="ARBA00022801"/>
    </source>
</evidence>
<dbReference type="PROSITE" id="PS51747">
    <property type="entry name" value="CYT_DCMP_DEAMINASES_2"/>
    <property type="match status" value="1"/>
</dbReference>
<gene>
    <name evidence="7" type="ORF">LCGC14_1042020</name>
</gene>
<accession>A0A0F9Q9Q2</accession>
<organism evidence="7">
    <name type="scientific">marine sediment metagenome</name>
    <dbReference type="NCBI Taxonomy" id="412755"/>
    <lineage>
        <taxon>unclassified sequences</taxon>
        <taxon>metagenomes</taxon>
        <taxon>ecological metagenomes</taxon>
    </lineage>
</organism>
<dbReference type="GO" id="GO:0008270">
    <property type="term" value="F:zinc ion binding"/>
    <property type="evidence" value="ECO:0007669"/>
    <property type="project" value="InterPro"/>
</dbReference>
<dbReference type="InterPro" id="IPR015517">
    <property type="entry name" value="dCMP_deaminase-rel"/>
</dbReference>